<dbReference type="PANTHER" id="PTHR38340:SF1">
    <property type="entry name" value="S-LAYER PROTEIN"/>
    <property type="match status" value="1"/>
</dbReference>
<dbReference type="InterPro" id="IPR011049">
    <property type="entry name" value="Serralysin-like_metalloprot_C"/>
</dbReference>
<protein>
    <submittedName>
        <fullName evidence="12">M10 family metallopeptidase</fullName>
    </submittedName>
</protein>
<evidence type="ECO:0000313" key="12">
    <source>
        <dbReference type="EMBL" id="WLI19474.1"/>
    </source>
</evidence>
<evidence type="ECO:0000256" key="3">
    <source>
        <dbReference type="ARBA" id="ARBA00009490"/>
    </source>
</evidence>
<evidence type="ECO:0000256" key="4">
    <source>
        <dbReference type="ARBA" id="ARBA00022525"/>
    </source>
</evidence>
<dbReference type="Gene3D" id="2.150.10.10">
    <property type="entry name" value="Serralysin-like metalloprotease, C-terminal"/>
    <property type="match status" value="13"/>
</dbReference>
<dbReference type="PROSITE" id="PS00330">
    <property type="entry name" value="HEMOLYSIN_CALCIUM"/>
    <property type="match status" value="4"/>
</dbReference>
<sequence length="2000" mass="205837">MSSPLGYVLTKPSVLTGNQQVDSLIYGTSWLSPDFGADIFATRLTYSFLNPQSYFATKYSIENEFLNSFSLTSAQQNAVTAALGAWSAVANVKFTLVSDNLNTVGDLRFGGYWGMDDDAAAWAYLPDRTPSGGDVWISPDTNNSAPVKGTYDFMTFVHEIGHALGLKHPFESSQSNSTLISPLLDDTHYTLMSYNNAYSYQPTTPMLLDILAIQKLYGANMLWQTGNNVYRWAPDQSVFETIWDAGGNDTIDASNQLAAVRLNLNEGEFSNIGKAFVDIANLELINDGLAIAFGAKIENATGSAFDDELIGNALNNVLDGGAGQDIMIGGAGNDVYVVDNVDDVVVETSTSLSEIDTVMSSISYALGSSSNLEYLILSGGDNLDGTGNALSNRLVGNNGNNTLDGSLGADVMIGGSGNDTYIVDNLKDVVTETSTLISEIDTVRSSVSWTLGANLENLTLTGSDNLTGVGNTLNNTLLGNAGNNVLNGAAGLDTLSGGAGDDIYVLDQAGELALLQDDVDQGSDLLYINYTSTLAASTVDLTQSNLQNVENVTVTGLGNFTVIGNDLDNILTGNSYDNTLLGGAGNDWLDGWAGADKLSGGSGDDIYVIYNNGVQVTELADEGHDLILTAVSYYLEDNVEDGVLLGSAALSLTGNELDNSLTGNTAANILDGRGGADTLDGGAGNDTYYVDNLGDTVIERGTSLSEIDTVASSISYTLGSNLENLTLIDFDDLNATGNALNNRLVGNRGDNTLDGGLGVDVMIDDSGSDTYIVDNLKDVVIETGFWLWDIDTVRSSVSWTLGANLENLTLTGSDNLNGVGNTLRNVLTGNSGNNTLNGAAGLDTLSGGAGDDTYVLDQFGELALLQETADQGRDLLNISYASTSTTSTVDLSQTSLQNVENVTLTGLGAFTVIGNDLNNTLLGNASVNTLQGGVGNDWLDGGVGADILSGGSGDDTYVIDNAADKVLELADEGRDLITAVSYTLSANVEDGVLLGVAALNLTGNELDNSLTGNAAANILDGKAGADTLDGGAGNDTYLVDNLGDTVIERGTSLAEIDTVLSSISYTLGSNLENLTLTGSDNLDGTGNALSNRLVGNNGNNTLDGSLGADVMIGGSGNDTYIVDNLKDAVTETSILASEIDTVRSSVNWTLGANLENLTLTGSDNLTGIGNTLNNAIIGNSGNNVLNGGTGLDTLSGGAGDTYVLDQFGELALLQETADQGRDLLNISYASTLTTSTVDLSQTSLQNVENVTLTGLGAFTVIGNDLNNTLLGNASVNTLQGGAGNDWLDGGVGADILSGGSGDDTYVIDNAADKVLELADEGRDLIRTAVSYTLSANVEDGVLLGVAALNLTGNELDNSLTGNAAANILDGKAGADTLDGGAGNDTYLVDNLGDTVIERGTSLAEIDTVLSSISYTLGSNLENLTLTGSDNLDGTGNALSNRLVGNNGNNTLDGSLGADVMIGGSGNDTYIVDNLKDAVTETSILASEIDTVRSSVNWTLGANLENLTLTGSDNLTGIGNTLNNAIIGNSGNNVLNGGTGLDTLSGGAGDDTYVLDQFGELALLQETADQGRDLLNISYASTLTTSTVDLSQTSLQNVENVTLTGLGAFTVIGNDLNNTLLGNASVNTLQGGAGNDWLDGGVGADILSGGSGDDTYVIDNAVDKVLELADEGRDLIRTAVSYTLSANVEDGVLLGVAALNLTGNELDNSLTGNAAANILDGKAGADTLDGGAGNDTYLVDNLGDTVIERGTSLAEIDTVLSSISYTLGSNLENLTLTGSDNLDGTGNALSNRLVGNNGNNTLDGSLGADVMIGGSGNDTYIVDNLKDAVTETSILASEIDTVRSSVSWTLGANLENLTLTGSDNLTGIGNTLNNAIIGNSGNNVLNGGTGLDTLSGGTGDDTYVLDQFGELALLQETADQGRDLLNISYASTSTTSTVDLSQTSLQNVENVTLTGLGAFTVIGNDLNNTLLGNASVNTLQGGAGNDWLDGGWALTSSAAAW</sequence>
<accession>A0ABY9GUQ3</accession>
<comment type="cofactor">
    <cofactor evidence="1">
        <name>Ca(2+)</name>
        <dbReference type="ChEBI" id="CHEBI:29108"/>
    </cofactor>
</comment>
<dbReference type="EMBL" id="CP117430">
    <property type="protein sequence ID" value="WLI19474.1"/>
    <property type="molecule type" value="Genomic_DNA"/>
</dbReference>
<dbReference type="Proteomes" id="UP001230768">
    <property type="component" value="Chromosome"/>
</dbReference>
<dbReference type="InterPro" id="IPR024079">
    <property type="entry name" value="MetalloPept_cat_dom_sf"/>
</dbReference>
<keyword evidence="4" id="KW-0964">Secreted</keyword>
<reference evidence="12 13" key="1">
    <citation type="submission" date="2023-02" db="EMBL/GenBank/DDBJ databases">
        <title>Evolution of Hrp T3SS in non-pathogenic Pseudomonas fluorescens.</title>
        <authorList>
            <person name="Liao K."/>
            <person name="Wei H."/>
            <person name="Gu Y."/>
        </authorList>
    </citation>
    <scope>NUCLEOTIDE SEQUENCE [LARGE SCALE GENOMIC DNA]</scope>
    <source>
        <strain evidence="12 13">FP607</strain>
    </source>
</reference>
<comment type="similarity">
    <text evidence="3">Belongs to the peptidase M10B family.</text>
</comment>
<dbReference type="PROSITE" id="PS50890">
    <property type="entry name" value="PUA"/>
    <property type="match status" value="3"/>
</dbReference>
<dbReference type="InterPro" id="IPR018511">
    <property type="entry name" value="Hemolysin-typ_Ca-bd_CS"/>
</dbReference>
<dbReference type="PRINTS" id="PR00313">
    <property type="entry name" value="CABNDNGRPT"/>
</dbReference>
<dbReference type="CDD" id="cd04277">
    <property type="entry name" value="ZnMc_serralysin_like"/>
    <property type="match status" value="1"/>
</dbReference>
<evidence type="ECO:0000256" key="8">
    <source>
        <dbReference type="ARBA" id="ARBA00022801"/>
    </source>
</evidence>
<dbReference type="PANTHER" id="PTHR38340">
    <property type="entry name" value="S-LAYER PROTEIN"/>
    <property type="match status" value="1"/>
</dbReference>
<organism evidence="12 13">
    <name type="scientific">Pseudomonas wuhanensis</name>
    <dbReference type="NCBI Taxonomy" id="2954098"/>
    <lineage>
        <taxon>Bacteria</taxon>
        <taxon>Pseudomonadati</taxon>
        <taxon>Pseudomonadota</taxon>
        <taxon>Gammaproteobacteria</taxon>
        <taxon>Pseudomonadales</taxon>
        <taxon>Pseudomonadaceae</taxon>
        <taxon>Pseudomonas</taxon>
    </lineage>
</organism>
<dbReference type="Pfam" id="PF00413">
    <property type="entry name" value="Peptidase_M10"/>
    <property type="match status" value="1"/>
</dbReference>
<dbReference type="RefSeq" id="WP_305483481.1">
    <property type="nucleotide sequence ID" value="NZ_CP117430.1"/>
</dbReference>
<keyword evidence="6" id="KW-0479">Metal-binding</keyword>
<dbReference type="InterPro" id="IPR034033">
    <property type="entry name" value="Serralysin-like"/>
</dbReference>
<keyword evidence="7" id="KW-0677">Repeat</keyword>
<evidence type="ECO:0000256" key="6">
    <source>
        <dbReference type="ARBA" id="ARBA00022723"/>
    </source>
</evidence>
<dbReference type="InterPro" id="IPR001343">
    <property type="entry name" value="Hemolysn_Ca-bd"/>
</dbReference>
<name>A0ABY9GUQ3_9PSED</name>
<evidence type="ECO:0000256" key="2">
    <source>
        <dbReference type="ARBA" id="ARBA00004613"/>
    </source>
</evidence>
<evidence type="ECO:0000256" key="1">
    <source>
        <dbReference type="ARBA" id="ARBA00001913"/>
    </source>
</evidence>
<keyword evidence="5" id="KW-0645">Protease</keyword>
<keyword evidence="9" id="KW-0862">Zinc</keyword>
<keyword evidence="13" id="KW-1185">Reference proteome</keyword>
<feature type="domain" description="Peptidase metallopeptidase" evidence="11">
    <location>
        <begin position="42"/>
        <end position="219"/>
    </location>
</feature>
<dbReference type="InterPro" id="IPR013858">
    <property type="entry name" value="Peptidase_M10B_C"/>
</dbReference>
<evidence type="ECO:0000256" key="7">
    <source>
        <dbReference type="ARBA" id="ARBA00022737"/>
    </source>
</evidence>
<dbReference type="SUPFAM" id="SSF51120">
    <property type="entry name" value="beta-Roll"/>
    <property type="match status" value="14"/>
</dbReference>
<evidence type="ECO:0000256" key="5">
    <source>
        <dbReference type="ARBA" id="ARBA00022670"/>
    </source>
</evidence>
<gene>
    <name evidence="12" type="ORF">PSH88_05395</name>
</gene>
<dbReference type="InterPro" id="IPR001818">
    <property type="entry name" value="Pept_M10_metallopeptidase"/>
</dbReference>
<keyword evidence="8" id="KW-0378">Hydrolase</keyword>
<comment type="subcellular location">
    <subcellularLocation>
        <location evidence="2">Secreted</location>
    </subcellularLocation>
</comment>
<dbReference type="InterPro" id="IPR006026">
    <property type="entry name" value="Peptidase_Metallo"/>
</dbReference>
<dbReference type="Pfam" id="PF08548">
    <property type="entry name" value="Peptidase_M10_C"/>
    <property type="match status" value="1"/>
</dbReference>
<dbReference type="Gene3D" id="3.40.390.10">
    <property type="entry name" value="Collagenase (Catalytic Domain)"/>
    <property type="match status" value="1"/>
</dbReference>
<dbReference type="InterPro" id="IPR050557">
    <property type="entry name" value="RTX_toxin/Mannuronan_C5-epim"/>
</dbReference>
<evidence type="ECO:0000256" key="9">
    <source>
        <dbReference type="ARBA" id="ARBA00022833"/>
    </source>
</evidence>
<dbReference type="SUPFAM" id="SSF55486">
    <property type="entry name" value="Metalloproteases ('zincins'), catalytic domain"/>
    <property type="match status" value="1"/>
</dbReference>
<evidence type="ECO:0000313" key="13">
    <source>
        <dbReference type="Proteomes" id="UP001230768"/>
    </source>
</evidence>
<dbReference type="Pfam" id="PF00353">
    <property type="entry name" value="HemolysinCabind"/>
    <property type="match status" value="20"/>
</dbReference>
<dbReference type="SMART" id="SM00235">
    <property type="entry name" value="ZnMc"/>
    <property type="match status" value="1"/>
</dbReference>
<evidence type="ECO:0000259" key="11">
    <source>
        <dbReference type="SMART" id="SM00235"/>
    </source>
</evidence>
<keyword evidence="10" id="KW-0106">Calcium</keyword>
<evidence type="ECO:0000256" key="10">
    <source>
        <dbReference type="ARBA" id="ARBA00022837"/>
    </source>
</evidence>
<proteinExistence type="inferred from homology"/>